<dbReference type="SUPFAM" id="SSF55931">
    <property type="entry name" value="Glutamine synthetase/guanido kinase"/>
    <property type="match status" value="1"/>
</dbReference>
<dbReference type="Gene3D" id="3.10.20.70">
    <property type="entry name" value="Glutamine synthetase, N-terminal domain"/>
    <property type="match status" value="1"/>
</dbReference>
<comment type="caution">
    <text evidence="6">The sequence shown here is derived from an EMBL/GenBank/DDBJ whole genome shotgun (WGS) entry which is preliminary data.</text>
</comment>
<dbReference type="GO" id="GO:0005737">
    <property type="term" value="C:cytoplasm"/>
    <property type="evidence" value="ECO:0007669"/>
    <property type="project" value="TreeGrafter"/>
</dbReference>
<dbReference type="InterPro" id="IPR008146">
    <property type="entry name" value="Gln_synth_cat_dom"/>
</dbReference>
<dbReference type="PATRIC" id="fig|1503183.3.peg.2306"/>
<dbReference type="PROSITE" id="PS51986">
    <property type="entry name" value="GS_BETA_GRASP"/>
    <property type="match status" value="1"/>
</dbReference>
<dbReference type="PANTHER" id="PTHR43407">
    <property type="entry name" value="GLUTAMINE SYNTHETASE"/>
    <property type="match status" value="1"/>
</dbReference>
<dbReference type="Pfam" id="PF03951">
    <property type="entry name" value="Gln-synt_N"/>
    <property type="match status" value="1"/>
</dbReference>
<dbReference type="PROSITE" id="PS51987">
    <property type="entry name" value="GS_CATALYTIC"/>
    <property type="match status" value="1"/>
</dbReference>
<comment type="similarity">
    <text evidence="1 2 3">Belongs to the glutamine synthetase family.</text>
</comment>
<evidence type="ECO:0000256" key="2">
    <source>
        <dbReference type="PROSITE-ProRule" id="PRU01330"/>
    </source>
</evidence>
<dbReference type="GO" id="GO:0004356">
    <property type="term" value="F:glutamine synthetase activity"/>
    <property type="evidence" value="ECO:0007669"/>
    <property type="project" value="UniProtKB-EC"/>
</dbReference>
<dbReference type="InterPro" id="IPR014746">
    <property type="entry name" value="Gln_synth/guanido_kin_cat_dom"/>
</dbReference>
<evidence type="ECO:0000259" key="4">
    <source>
        <dbReference type="PROSITE" id="PS51986"/>
    </source>
</evidence>
<dbReference type="SUPFAM" id="SSF54368">
    <property type="entry name" value="Glutamine synthetase, N-terminal domain"/>
    <property type="match status" value="1"/>
</dbReference>
<dbReference type="GO" id="GO:0006542">
    <property type="term" value="P:glutamine biosynthetic process"/>
    <property type="evidence" value="ECO:0007669"/>
    <property type="project" value="InterPro"/>
</dbReference>
<dbReference type="InterPro" id="IPR027302">
    <property type="entry name" value="Gln_synth_N_conserv_site"/>
</dbReference>
<dbReference type="Gene3D" id="3.30.590.10">
    <property type="entry name" value="Glutamine synthetase/guanido kinase, catalytic domain"/>
    <property type="match status" value="1"/>
</dbReference>
<dbReference type="PROSITE" id="PS00180">
    <property type="entry name" value="GLNA_1"/>
    <property type="match status" value="1"/>
</dbReference>
<dbReference type="PANTHER" id="PTHR43407:SF1">
    <property type="entry name" value="LENGSIN"/>
    <property type="match status" value="1"/>
</dbReference>
<keyword evidence="6" id="KW-0436">Ligase</keyword>
<evidence type="ECO:0000313" key="7">
    <source>
        <dbReference type="Proteomes" id="UP000029383"/>
    </source>
</evidence>
<evidence type="ECO:0000259" key="5">
    <source>
        <dbReference type="PROSITE" id="PS51987"/>
    </source>
</evidence>
<evidence type="ECO:0000256" key="1">
    <source>
        <dbReference type="ARBA" id="ARBA00009897"/>
    </source>
</evidence>
<organism evidence="6 7">
    <name type="scientific">Marine Group I thaumarchaeote SCGC RSA3</name>
    <dbReference type="NCBI Taxonomy" id="1503183"/>
    <lineage>
        <taxon>Archaea</taxon>
        <taxon>Nitrososphaerota</taxon>
        <taxon>Marine Group I</taxon>
    </lineage>
</organism>
<dbReference type="SMART" id="SM01230">
    <property type="entry name" value="Gln-synt_C"/>
    <property type="match status" value="1"/>
</dbReference>
<dbReference type="Proteomes" id="UP000029383">
    <property type="component" value="Unassembled WGS sequence"/>
</dbReference>
<reference evidence="6 7" key="1">
    <citation type="submission" date="2014-06" db="EMBL/GenBank/DDBJ databases">
        <authorList>
            <person name="Ngugi D.K."/>
            <person name="Blom J."/>
            <person name="Alam I."/>
            <person name="Rashid M."/>
            <person name="Baalawi W."/>
            <person name="Zhang G."/>
            <person name="Hikmawan T."/>
            <person name="Guan Y."/>
            <person name="Antunes A."/>
            <person name="Siam R."/>
            <person name="El-Dorry H."/>
            <person name="Bajic V."/>
            <person name="Stingl U."/>
        </authorList>
    </citation>
    <scope>NUCLEOTIDE SEQUENCE [LARGE SCALE GENOMIC DNA]</scope>
    <source>
        <strain evidence="6">SCGC RSA3</strain>
    </source>
</reference>
<name>A0A087RQS5_9ARCH</name>
<dbReference type="AlphaFoldDB" id="A0A087RQS5"/>
<proteinExistence type="inferred from homology"/>
<evidence type="ECO:0000313" key="6">
    <source>
        <dbReference type="EMBL" id="KFM15829.1"/>
    </source>
</evidence>
<dbReference type="EC" id="6.3.1.2" evidence="6"/>
<gene>
    <name evidence="6" type="ORF">SCCGRSA3_02529</name>
</gene>
<evidence type="ECO:0000256" key="3">
    <source>
        <dbReference type="RuleBase" id="RU000384"/>
    </source>
</evidence>
<dbReference type="Pfam" id="PF00120">
    <property type="entry name" value="Gln-synt_C"/>
    <property type="match status" value="1"/>
</dbReference>
<sequence>MPYKVSHGKAIQVSYSPDEVFSRIQHEGIQFIDLQFTGLTGHFHHTTISADTFTPEQMRDGLPKLDGSSIVGFTSIDDSDLLLKPDPNTFAIIPWMTENKTARLLCDVYWGENRGRLSRDPRGISQKAEEYIKTQGFDFSTWGPEVEFFVFDKVHWDVLTPYKGQSYSIESKEAPLKNNFGILCDNHHHEVATAGQCEIDIKYDHMTNAADAAQSYKYVIRNVAQKYGKVATMMPKPIAMDSGSGMHVNVSLWKGKENTFFDPDDEDELSQTARYFCGGIINHAKALSAICNPTTNSYHRLVPGYEAPAYIAWSSGNRSAIVRVPKHLKGKEYSNLKRLEFRAPDPSSNPYLVFAAVTAAGMDGLKKKMDPGDQVRDDIFKMTRSDRSKRGIGVLPKSLGEALDELESDRKFLSPIYTNDVIDKIIELERRDQREIAIRPHPHEFYLYFDV</sequence>
<dbReference type="EMBL" id="JOTD01000092">
    <property type="protein sequence ID" value="KFM15829.1"/>
    <property type="molecule type" value="Genomic_DNA"/>
</dbReference>
<feature type="domain" description="GS catalytic" evidence="5">
    <location>
        <begin position="121"/>
        <end position="451"/>
    </location>
</feature>
<protein>
    <submittedName>
        <fullName evidence="6">Glutamine synthetase protein</fullName>
        <ecNumber evidence="6">6.3.1.2</ecNumber>
    </submittedName>
</protein>
<feature type="domain" description="GS beta-grasp" evidence="4">
    <location>
        <begin position="27"/>
        <end position="113"/>
    </location>
</feature>
<dbReference type="GO" id="GO:0016020">
    <property type="term" value="C:membrane"/>
    <property type="evidence" value="ECO:0007669"/>
    <property type="project" value="TreeGrafter"/>
</dbReference>
<dbReference type="InterPro" id="IPR036651">
    <property type="entry name" value="Gln_synt_N_sf"/>
</dbReference>
<accession>A0A087RQS5</accession>
<dbReference type="GO" id="GO:0019740">
    <property type="term" value="P:nitrogen utilization"/>
    <property type="evidence" value="ECO:0007669"/>
    <property type="project" value="TreeGrafter"/>
</dbReference>
<keyword evidence="7" id="KW-1185">Reference proteome</keyword>
<dbReference type="InterPro" id="IPR008147">
    <property type="entry name" value="Gln_synt_N"/>
</dbReference>